<proteinExistence type="predicted"/>
<sequence length="221" mass="23883">MALQLSKSKMASRHVLNSLMNINTSVKITSTVVSSRIPSALPLPRRCEPRQASPADARFIFHYFSTSDARRVQSTKACLQVKTLEDSRKILAAQRLKRPVAPHIAIYKWQISAVLSSLERLTGMAFSGGLYLFGIAYVLSPYLGWGLSAASMATAFGALPLAAKVAAKFTIAWPFVFHCLNGVKCVVWSSGKFLTNQGVKKTGMLTVGAATIGAIALAFFV</sequence>
<evidence type="ECO:0000256" key="7">
    <source>
        <dbReference type="ARBA" id="ARBA00023136"/>
    </source>
</evidence>
<evidence type="ECO:0000256" key="2">
    <source>
        <dbReference type="ARBA" id="ARBA00022617"/>
    </source>
</evidence>
<evidence type="ECO:0000256" key="1">
    <source>
        <dbReference type="ARBA" id="ARBA00004370"/>
    </source>
</evidence>
<dbReference type="InterPro" id="IPR034804">
    <property type="entry name" value="SQR/QFR_C/D"/>
</dbReference>
<dbReference type="STRING" id="336963.C4JY06"/>
<dbReference type="FunCoup" id="C4JY06">
    <property type="interactions" value="312"/>
</dbReference>
<dbReference type="VEuPathDB" id="FungiDB:UREG_07057"/>
<dbReference type="KEGG" id="ure:UREG_07057"/>
<evidence type="ECO:0000256" key="5">
    <source>
        <dbReference type="ARBA" id="ARBA00022989"/>
    </source>
</evidence>
<dbReference type="PANTHER" id="PTHR10978:SF5">
    <property type="entry name" value="SUCCINATE DEHYDROGENASE CYTOCHROME B560 SUBUNIT, MITOCHONDRIAL"/>
    <property type="match status" value="1"/>
</dbReference>
<evidence type="ECO:0000256" key="8">
    <source>
        <dbReference type="SAM" id="Phobius"/>
    </source>
</evidence>
<dbReference type="InterPro" id="IPR014314">
    <property type="entry name" value="Succ_DH_cytb556"/>
</dbReference>
<evidence type="ECO:0000313" key="9">
    <source>
        <dbReference type="EMBL" id="EEP82192.1"/>
    </source>
</evidence>
<dbReference type="GO" id="GO:0005739">
    <property type="term" value="C:mitochondrion"/>
    <property type="evidence" value="ECO:0007669"/>
    <property type="project" value="GOC"/>
</dbReference>
<keyword evidence="10" id="KW-1185">Reference proteome</keyword>
<feature type="transmembrane region" description="Helical" evidence="8">
    <location>
        <begin position="121"/>
        <end position="139"/>
    </location>
</feature>
<protein>
    <submittedName>
        <fullName evidence="9">Uncharacterized protein</fullName>
    </submittedName>
</protein>
<dbReference type="InParanoid" id="C4JY06"/>
<dbReference type="Proteomes" id="UP000002058">
    <property type="component" value="Unassembled WGS sequence"/>
</dbReference>
<feature type="transmembrane region" description="Helical" evidence="8">
    <location>
        <begin position="202"/>
        <end position="220"/>
    </location>
</feature>
<dbReference type="Pfam" id="PF01127">
    <property type="entry name" value="Sdh_cyt"/>
    <property type="match status" value="1"/>
</dbReference>
<dbReference type="GO" id="GO:0046872">
    <property type="term" value="F:metal ion binding"/>
    <property type="evidence" value="ECO:0007669"/>
    <property type="project" value="UniProtKB-KW"/>
</dbReference>
<dbReference type="EMBL" id="CH476619">
    <property type="protein sequence ID" value="EEP82192.1"/>
    <property type="molecule type" value="Genomic_DNA"/>
</dbReference>
<keyword evidence="6" id="KW-0408">Iron</keyword>
<accession>C4JY06</accession>
<dbReference type="GO" id="GO:0016020">
    <property type="term" value="C:membrane"/>
    <property type="evidence" value="ECO:0007669"/>
    <property type="project" value="UniProtKB-SubCell"/>
</dbReference>
<dbReference type="SUPFAM" id="SSF81343">
    <property type="entry name" value="Fumarate reductase respiratory complex transmembrane subunits"/>
    <property type="match status" value="1"/>
</dbReference>
<dbReference type="GO" id="GO:0006121">
    <property type="term" value="P:mitochondrial electron transport, succinate to ubiquinone"/>
    <property type="evidence" value="ECO:0007669"/>
    <property type="project" value="TreeGrafter"/>
</dbReference>
<reference evidence="10" key="1">
    <citation type="journal article" date="2009" name="Genome Res.">
        <title>Comparative genomic analyses of the human fungal pathogens Coccidioides and their relatives.</title>
        <authorList>
            <person name="Sharpton T.J."/>
            <person name="Stajich J.E."/>
            <person name="Rounsley S.D."/>
            <person name="Gardner M.J."/>
            <person name="Wortman J.R."/>
            <person name="Jordar V.S."/>
            <person name="Maiti R."/>
            <person name="Kodira C.D."/>
            <person name="Neafsey D.E."/>
            <person name="Zeng Q."/>
            <person name="Hung C.-Y."/>
            <person name="McMahan C."/>
            <person name="Muszewska A."/>
            <person name="Grynberg M."/>
            <person name="Mandel M.A."/>
            <person name="Kellner E.M."/>
            <person name="Barker B.M."/>
            <person name="Galgiani J.N."/>
            <person name="Orbach M.J."/>
            <person name="Kirkland T.N."/>
            <person name="Cole G.T."/>
            <person name="Henn M.R."/>
            <person name="Birren B.W."/>
            <person name="Taylor J.W."/>
        </authorList>
    </citation>
    <scope>NUCLEOTIDE SEQUENCE [LARGE SCALE GENOMIC DNA]</scope>
    <source>
        <strain evidence="10">UAMH 1704</strain>
    </source>
</reference>
<dbReference type="eggNOG" id="KOG0449">
    <property type="taxonomic scope" value="Eukaryota"/>
</dbReference>
<evidence type="ECO:0000313" key="10">
    <source>
        <dbReference type="Proteomes" id="UP000002058"/>
    </source>
</evidence>
<comment type="subcellular location">
    <subcellularLocation>
        <location evidence="1">Membrane</location>
    </subcellularLocation>
</comment>
<dbReference type="GO" id="GO:0009055">
    <property type="term" value="F:electron transfer activity"/>
    <property type="evidence" value="ECO:0007669"/>
    <property type="project" value="InterPro"/>
</dbReference>
<dbReference type="OrthoDB" id="588261at2759"/>
<dbReference type="HOGENOM" id="CLU_094691_0_2_1"/>
<dbReference type="AlphaFoldDB" id="C4JY06"/>
<keyword evidence="2" id="KW-0349">Heme</keyword>
<gene>
    <name evidence="9" type="ORF">UREG_07057</name>
</gene>
<dbReference type="GO" id="GO:0006099">
    <property type="term" value="P:tricarboxylic acid cycle"/>
    <property type="evidence" value="ECO:0007669"/>
    <property type="project" value="InterPro"/>
</dbReference>
<dbReference type="InterPro" id="IPR000701">
    <property type="entry name" value="SuccDH_FuR_B_TM-su"/>
</dbReference>
<keyword evidence="7 8" id="KW-0472">Membrane</keyword>
<keyword evidence="4" id="KW-0479">Metal-binding</keyword>
<feature type="transmembrane region" description="Helical" evidence="8">
    <location>
        <begin position="170"/>
        <end position="190"/>
    </location>
</feature>
<evidence type="ECO:0000256" key="4">
    <source>
        <dbReference type="ARBA" id="ARBA00022723"/>
    </source>
</evidence>
<keyword evidence="5 8" id="KW-1133">Transmembrane helix</keyword>
<evidence type="ECO:0000256" key="3">
    <source>
        <dbReference type="ARBA" id="ARBA00022692"/>
    </source>
</evidence>
<keyword evidence="3 8" id="KW-0812">Transmembrane</keyword>
<dbReference type="PANTHER" id="PTHR10978">
    <property type="entry name" value="SUCCINATE DEHYDROGENASE CYTOCHROME B560 SUBUNIT"/>
    <property type="match status" value="1"/>
</dbReference>
<name>C4JY06_UNCRE</name>
<dbReference type="Gene3D" id="1.20.1300.10">
    <property type="entry name" value="Fumarate reductase/succinate dehydrogenase, transmembrane subunit"/>
    <property type="match status" value="1"/>
</dbReference>
<dbReference type="RefSeq" id="XP_002582284.1">
    <property type="nucleotide sequence ID" value="XM_002582238.1"/>
</dbReference>
<dbReference type="CDD" id="cd03499">
    <property type="entry name" value="SQR_TypeC_SdhC"/>
    <property type="match status" value="1"/>
</dbReference>
<organism evidence="9 10">
    <name type="scientific">Uncinocarpus reesii (strain UAMH 1704)</name>
    <dbReference type="NCBI Taxonomy" id="336963"/>
    <lineage>
        <taxon>Eukaryota</taxon>
        <taxon>Fungi</taxon>
        <taxon>Dikarya</taxon>
        <taxon>Ascomycota</taxon>
        <taxon>Pezizomycotina</taxon>
        <taxon>Eurotiomycetes</taxon>
        <taxon>Eurotiomycetidae</taxon>
        <taxon>Onygenales</taxon>
        <taxon>Onygenaceae</taxon>
        <taxon>Uncinocarpus</taxon>
    </lineage>
</organism>
<evidence type="ECO:0000256" key="6">
    <source>
        <dbReference type="ARBA" id="ARBA00023004"/>
    </source>
</evidence>
<dbReference type="GeneID" id="8440633"/>